<accession>A0A0F9MM04</accession>
<organism evidence="1">
    <name type="scientific">marine sediment metagenome</name>
    <dbReference type="NCBI Taxonomy" id="412755"/>
    <lineage>
        <taxon>unclassified sequences</taxon>
        <taxon>metagenomes</taxon>
        <taxon>ecological metagenomes</taxon>
    </lineage>
</organism>
<gene>
    <name evidence="1" type="ORF">LCGC14_1058510</name>
</gene>
<comment type="caution">
    <text evidence="1">The sequence shown here is derived from an EMBL/GenBank/DDBJ whole genome shotgun (WGS) entry which is preliminary data.</text>
</comment>
<name>A0A0F9MM04_9ZZZZ</name>
<protein>
    <submittedName>
        <fullName evidence="1">Uncharacterized protein</fullName>
    </submittedName>
</protein>
<proteinExistence type="predicted"/>
<sequence>MISLQMTEAKARKLEEVEGLALDVIKGALDDTLAADDEKVKVAVKTMSVVAKNRQTLTHRVAIDFGMATSIASEKEMKKYIETTSPHIRKALAGKTS</sequence>
<dbReference type="AlphaFoldDB" id="A0A0F9MM04"/>
<dbReference type="EMBL" id="LAZR01004476">
    <property type="protein sequence ID" value="KKN08265.1"/>
    <property type="molecule type" value="Genomic_DNA"/>
</dbReference>
<evidence type="ECO:0000313" key="1">
    <source>
        <dbReference type="EMBL" id="KKN08265.1"/>
    </source>
</evidence>
<reference evidence="1" key="1">
    <citation type="journal article" date="2015" name="Nature">
        <title>Complex archaea that bridge the gap between prokaryotes and eukaryotes.</title>
        <authorList>
            <person name="Spang A."/>
            <person name="Saw J.H."/>
            <person name="Jorgensen S.L."/>
            <person name="Zaremba-Niedzwiedzka K."/>
            <person name="Martijn J."/>
            <person name="Lind A.E."/>
            <person name="van Eijk R."/>
            <person name="Schleper C."/>
            <person name="Guy L."/>
            <person name="Ettema T.J."/>
        </authorList>
    </citation>
    <scope>NUCLEOTIDE SEQUENCE</scope>
</reference>